<dbReference type="AlphaFoldDB" id="A0AAD3CHS4"/>
<dbReference type="Gene3D" id="1.10.10.10">
    <property type="entry name" value="Winged helix-like DNA-binding domain superfamily/Winged helix DNA-binding domain"/>
    <property type="match status" value="1"/>
</dbReference>
<dbReference type="InterPro" id="IPR019153">
    <property type="entry name" value="DDRGK_dom-contain"/>
</dbReference>
<name>A0AAD3CHS4_9STRA</name>
<accession>A0AAD3CHS4</accession>
<dbReference type="SMART" id="SM01128">
    <property type="entry name" value="DDRGK"/>
    <property type="match status" value="1"/>
</dbReference>
<sequence length="226" mass="26648">MRKNRRLNDPTPVPINEDEVDIARIPASTMPENSTRMSRKERQKAAKELERAERKVNEEQIRLQKLLEEEERKYRAEIRLEKEHQAEIARKEKLQKEFLHWKYLFPDSDETKVTVKEFIEELSIDPILSLQETAEEFNVSVDKLITRLKELESENRICHGILNRRLDRYVYLSPETMAEIASLTKKNGSICVKDIIEMVSSDKDLDEDETVIDKDVVQSHKSKKNQ</sequence>
<dbReference type="Proteomes" id="UP001054902">
    <property type="component" value="Unassembled WGS sequence"/>
</dbReference>
<protein>
    <recommendedName>
        <fullName evidence="4">DDRGK domain-containing protein 1</fullName>
    </recommendedName>
</protein>
<proteinExistence type="predicted"/>
<evidence type="ECO:0000313" key="2">
    <source>
        <dbReference type="EMBL" id="GFH45096.1"/>
    </source>
</evidence>
<gene>
    <name evidence="2" type="ORF">CTEN210_01570</name>
</gene>
<feature type="region of interest" description="Disordered" evidence="1">
    <location>
        <begin position="1"/>
        <end position="53"/>
    </location>
</feature>
<dbReference type="InterPro" id="IPR036388">
    <property type="entry name" value="WH-like_DNA-bd_sf"/>
</dbReference>
<evidence type="ECO:0008006" key="4">
    <source>
        <dbReference type="Google" id="ProtNLM"/>
    </source>
</evidence>
<evidence type="ECO:0000256" key="1">
    <source>
        <dbReference type="SAM" id="MobiDB-lite"/>
    </source>
</evidence>
<reference evidence="2 3" key="1">
    <citation type="journal article" date="2021" name="Sci. Rep.">
        <title>The genome of the diatom Chaetoceros tenuissimus carries an ancient integrated fragment of an extant virus.</title>
        <authorList>
            <person name="Hongo Y."/>
            <person name="Kimura K."/>
            <person name="Takaki Y."/>
            <person name="Yoshida Y."/>
            <person name="Baba S."/>
            <person name="Kobayashi G."/>
            <person name="Nagasaki K."/>
            <person name="Hano T."/>
            <person name="Tomaru Y."/>
        </authorList>
    </citation>
    <scope>NUCLEOTIDE SEQUENCE [LARGE SCALE GENOMIC DNA]</scope>
    <source>
        <strain evidence="2 3">NIES-3715</strain>
    </source>
</reference>
<organism evidence="2 3">
    <name type="scientific">Chaetoceros tenuissimus</name>
    <dbReference type="NCBI Taxonomy" id="426638"/>
    <lineage>
        <taxon>Eukaryota</taxon>
        <taxon>Sar</taxon>
        <taxon>Stramenopiles</taxon>
        <taxon>Ochrophyta</taxon>
        <taxon>Bacillariophyta</taxon>
        <taxon>Coscinodiscophyceae</taxon>
        <taxon>Chaetocerotophycidae</taxon>
        <taxon>Chaetocerotales</taxon>
        <taxon>Chaetocerotaceae</taxon>
        <taxon>Chaetoceros</taxon>
    </lineage>
</organism>
<dbReference type="Pfam" id="PF09756">
    <property type="entry name" value="DDRGK"/>
    <property type="match status" value="1"/>
</dbReference>
<dbReference type="EMBL" id="BLLK01000020">
    <property type="protein sequence ID" value="GFH45096.1"/>
    <property type="molecule type" value="Genomic_DNA"/>
</dbReference>
<feature type="compositionally biased region" description="Basic and acidic residues" evidence="1">
    <location>
        <begin position="38"/>
        <end position="53"/>
    </location>
</feature>
<keyword evidence="3" id="KW-1185">Reference proteome</keyword>
<comment type="caution">
    <text evidence="2">The sequence shown here is derived from an EMBL/GenBank/DDBJ whole genome shotgun (WGS) entry which is preliminary data.</text>
</comment>
<evidence type="ECO:0000313" key="3">
    <source>
        <dbReference type="Proteomes" id="UP001054902"/>
    </source>
</evidence>